<proteinExistence type="predicted"/>
<dbReference type="RefSeq" id="WP_316266055.1">
    <property type="nucleotide sequence ID" value="NZ_AP027742.1"/>
</dbReference>
<organism evidence="1 2">
    <name type="scientific">Claveliimonas bilis</name>
    <dbReference type="NCBI Taxonomy" id="3028070"/>
    <lineage>
        <taxon>Bacteria</taxon>
        <taxon>Bacillati</taxon>
        <taxon>Bacillota</taxon>
        <taxon>Clostridia</taxon>
        <taxon>Lachnospirales</taxon>
        <taxon>Lachnospiraceae</taxon>
        <taxon>Claveliimonas</taxon>
    </lineage>
</organism>
<protein>
    <submittedName>
        <fullName evidence="1">Uncharacterized protein</fullName>
    </submittedName>
</protein>
<gene>
    <name evidence="1" type="ORF">Lac1_02850</name>
</gene>
<keyword evidence="2" id="KW-1185">Reference proteome</keyword>
<evidence type="ECO:0000313" key="1">
    <source>
        <dbReference type="EMBL" id="BDZ76102.1"/>
    </source>
</evidence>
<name>A0ABN6YT17_9FIRM</name>
<sequence>MNYLSYIEHAIRQTKRPIQFLVSGETQAQEVLLKQIIRKAYSENHTLLVIDDTKDSIGVVEKLTSEGYSVINGLSGMFIFNPFNITTFTNTSKLRELLGTFQMTEKGQQKVVAYLSFIQHMQLLKGESTNLTLSVLAKEYSTYESVVRKLDDMVRGGIINNDEMYFLLSKYSELSSIGADLEDIFPLLQPFVEEISMKPIEKELQKSAVVLQTGKLGRDQNLKQMVIQLLKFGIDEDSKFNTVIYIDSGNGRREELHYLCTEFCSSVTLNILSKDIFTAPSSMLPEILNRSEIKIYGRHNMSSAGLLENELGEVYVQKSTYNETLDRRIASNKPWDVLLGRNKTQGYQTLAPVKEALYSKELLSTLKSNQIILDMYGRKIMTTL</sequence>
<dbReference type="Proteomes" id="UP001305815">
    <property type="component" value="Chromosome"/>
</dbReference>
<reference evidence="2" key="1">
    <citation type="journal article" date="2023" name="Int. J. Syst. Evol. Microbiol.">
        <title>Claveliimonas bilis gen. nov., sp. nov., deoxycholic acid-producing bacteria isolated from human faeces, and reclassification of Sellimonas monacensis Zenner et al. 2021 as Claveliimonas monacensis comb. nov.</title>
        <authorList>
            <person name="Hisatomi A."/>
            <person name="Kastawa N.W.E.P.G."/>
            <person name="Song I."/>
            <person name="Ohkuma M."/>
            <person name="Fukiya S."/>
            <person name="Sakamoto M."/>
        </authorList>
    </citation>
    <scope>NUCLEOTIDE SEQUENCE [LARGE SCALE GENOMIC DNA]</scope>
    <source>
        <strain evidence="2">12BBH14</strain>
    </source>
</reference>
<dbReference type="EMBL" id="AP027742">
    <property type="protein sequence ID" value="BDZ76102.1"/>
    <property type="molecule type" value="Genomic_DNA"/>
</dbReference>
<accession>A0ABN6YT17</accession>
<evidence type="ECO:0000313" key="2">
    <source>
        <dbReference type="Proteomes" id="UP001305815"/>
    </source>
</evidence>